<dbReference type="PANTHER" id="PTHR21708">
    <property type="entry name" value="PROBABLE 2-DEHYDROPANTOATE 2-REDUCTASE"/>
    <property type="match status" value="1"/>
</dbReference>
<dbReference type="InterPro" id="IPR013328">
    <property type="entry name" value="6PGD_dom2"/>
</dbReference>
<dbReference type="SUPFAM" id="SSF48179">
    <property type="entry name" value="6-phosphogluconate dehydrogenase C-terminal domain-like"/>
    <property type="match status" value="1"/>
</dbReference>
<evidence type="ECO:0000256" key="1">
    <source>
        <dbReference type="ARBA" id="ARBA00007870"/>
    </source>
</evidence>
<dbReference type="InterPro" id="IPR013332">
    <property type="entry name" value="KPR_N"/>
</dbReference>
<dbReference type="RefSeq" id="WP_153724593.1">
    <property type="nucleotide sequence ID" value="NZ_CP045875.1"/>
</dbReference>
<dbReference type="InterPro" id="IPR008927">
    <property type="entry name" value="6-PGluconate_DH-like_C_sf"/>
</dbReference>
<keyword evidence="8" id="KW-1185">Reference proteome</keyword>
<evidence type="ECO:0000256" key="4">
    <source>
        <dbReference type="RuleBase" id="RU362068"/>
    </source>
</evidence>
<evidence type="ECO:0000313" key="8">
    <source>
        <dbReference type="Proteomes" id="UP000366051"/>
    </source>
</evidence>
<sequence length="312" mass="34081">MNILIYGLGALGTVYATLLQKKGHQVTALVRPTVAELLRQEGLTVTGIWGDHKIYLQSIITDLTALSEKPDLVIVTVKSFDTEETARRIAPLLSNNSYVLLAQNGYGNYEAALSYIPAEQLILGRVIFGAETIGPGQSKVTVIADDVVIGSPDHVIPLQILEDMAQTFCEASIPTRASTEVMKYIWSKIIYNGALNSLGAILEVNYGTLAASEPCRQIMNKMIAEIFQLLEAMGQPVLWPNAEAYRKVFYEQLVPVTASHHPSMLQDIQRGRRTEIDALNGAIVGLGKKHGIQTPVNEVIATLVKAKESLRA</sequence>
<dbReference type="NCBIfam" id="TIGR00745">
    <property type="entry name" value="apbA_panE"/>
    <property type="match status" value="1"/>
</dbReference>
<dbReference type="InterPro" id="IPR051402">
    <property type="entry name" value="KPR-Related"/>
</dbReference>
<dbReference type="InterPro" id="IPR036291">
    <property type="entry name" value="NAD(P)-bd_dom_sf"/>
</dbReference>
<evidence type="ECO:0000259" key="6">
    <source>
        <dbReference type="Pfam" id="PF08546"/>
    </source>
</evidence>
<reference evidence="8" key="1">
    <citation type="submission" date="2019-11" db="EMBL/GenBank/DDBJ databases">
        <title>Genome sequence of Heliorestis convoluta strain HH, an alkaliphilic and minimalistic phototrophic bacterium from a soda lake in Egypt.</title>
        <authorList>
            <person name="Dewey E.D."/>
            <person name="Stokes L.M."/>
            <person name="Burchell B.M."/>
            <person name="Shaffer K.N."/>
            <person name="Huntington A.M."/>
            <person name="Baker J.M."/>
            <person name="Nadendla S."/>
            <person name="Giglio M.G."/>
            <person name="Touchman J.W."/>
            <person name="Blankenship R.E."/>
            <person name="Madigan M.T."/>
            <person name="Sattley W.M."/>
        </authorList>
    </citation>
    <scope>NUCLEOTIDE SEQUENCE [LARGE SCALE GENOMIC DNA]</scope>
    <source>
        <strain evidence="8">HH</strain>
    </source>
</reference>
<accession>A0A5Q2MX04</accession>
<dbReference type="Gene3D" id="1.10.1040.10">
    <property type="entry name" value="N-(1-d-carboxylethyl)-l-norvaline Dehydrogenase, domain 2"/>
    <property type="match status" value="1"/>
</dbReference>
<proteinExistence type="inferred from homology"/>
<feature type="domain" description="Ketopantoate reductase N-terminal" evidence="5">
    <location>
        <begin position="3"/>
        <end position="151"/>
    </location>
</feature>
<evidence type="ECO:0000259" key="5">
    <source>
        <dbReference type="Pfam" id="PF02558"/>
    </source>
</evidence>
<dbReference type="EC" id="1.1.1.169" evidence="4"/>
<keyword evidence="3 4" id="KW-0560">Oxidoreductase</keyword>
<dbReference type="OrthoDB" id="9793586at2"/>
<comment type="catalytic activity">
    <reaction evidence="4">
        <text>(R)-pantoate + NADP(+) = 2-dehydropantoate + NADPH + H(+)</text>
        <dbReference type="Rhea" id="RHEA:16233"/>
        <dbReference type="ChEBI" id="CHEBI:11561"/>
        <dbReference type="ChEBI" id="CHEBI:15378"/>
        <dbReference type="ChEBI" id="CHEBI:15980"/>
        <dbReference type="ChEBI" id="CHEBI:57783"/>
        <dbReference type="ChEBI" id="CHEBI:58349"/>
        <dbReference type="EC" id="1.1.1.169"/>
    </reaction>
</comment>
<evidence type="ECO:0000256" key="2">
    <source>
        <dbReference type="ARBA" id="ARBA00022857"/>
    </source>
</evidence>
<evidence type="ECO:0000313" key="7">
    <source>
        <dbReference type="EMBL" id="QGG47154.1"/>
    </source>
</evidence>
<dbReference type="Proteomes" id="UP000366051">
    <property type="component" value="Chromosome"/>
</dbReference>
<dbReference type="SUPFAM" id="SSF51735">
    <property type="entry name" value="NAD(P)-binding Rossmann-fold domains"/>
    <property type="match status" value="1"/>
</dbReference>
<dbReference type="KEGG" id="hcv:FTV88_1002"/>
<dbReference type="AlphaFoldDB" id="A0A5Q2MX04"/>
<dbReference type="GO" id="GO:0015940">
    <property type="term" value="P:pantothenate biosynthetic process"/>
    <property type="evidence" value="ECO:0007669"/>
    <property type="project" value="UniProtKB-UniPathway"/>
</dbReference>
<keyword evidence="4" id="KW-0566">Pantothenate biosynthesis</keyword>
<dbReference type="InterPro" id="IPR003710">
    <property type="entry name" value="ApbA"/>
</dbReference>
<dbReference type="UniPathway" id="UPA00028">
    <property type="reaction ID" value="UER00004"/>
</dbReference>
<dbReference type="PANTHER" id="PTHR21708:SF26">
    <property type="entry name" value="2-DEHYDROPANTOATE 2-REDUCTASE"/>
    <property type="match status" value="1"/>
</dbReference>
<gene>
    <name evidence="7" type="ORF">FTV88_1002</name>
</gene>
<dbReference type="EMBL" id="CP045875">
    <property type="protein sequence ID" value="QGG47154.1"/>
    <property type="molecule type" value="Genomic_DNA"/>
</dbReference>
<comment type="pathway">
    <text evidence="4">Cofactor biosynthesis; (R)-pantothenate biosynthesis; (R)-pantoate from 3-methyl-2-oxobutanoate: step 2/2.</text>
</comment>
<dbReference type="InterPro" id="IPR013752">
    <property type="entry name" value="KPA_reductase"/>
</dbReference>
<name>A0A5Q2MX04_9FIRM</name>
<dbReference type="GO" id="GO:0005737">
    <property type="term" value="C:cytoplasm"/>
    <property type="evidence" value="ECO:0007669"/>
    <property type="project" value="TreeGrafter"/>
</dbReference>
<comment type="similarity">
    <text evidence="1 4">Belongs to the ketopantoate reductase family.</text>
</comment>
<comment type="function">
    <text evidence="4">Catalyzes the NADPH-dependent reduction of ketopantoate into pantoic acid.</text>
</comment>
<protein>
    <recommendedName>
        <fullName evidence="4">2-dehydropantoate 2-reductase</fullName>
        <ecNumber evidence="4">1.1.1.169</ecNumber>
    </recommendedName>
    <alternativeName>
        <fullName evidence="4">Ketopantoate reductase</fullName>
    </alternativeName>
</protein>
<dbReference type="GO" id="GO:0008677">
    <property type="term" value="F:2-dehydropantoate 2-reductase activity"/>
    <property type="evidence" value="ECO:0007669"/>
    <property type="project" value="UniProtKB-EC"/>
</dbReference>
<dbReference type="Pfam" id="PF02558">
    <property type="entry name" value="ApbA"/>
    <property type="match status" value="1"/>
</dbReference>
<keyword evidence="2 4" id="KW-0521">NADP</keyword>
<organism evidence="7 8">
    <name type="scientific">Heliorestis convoluta</name>
    <dbReference type="NCBI Taxonomy" id="356322"/>
    <lineage>
        <taxon>Bacteria</taxon>
        <taxon>Bacillati</taxon>
        <taxon>Bacillota</taxon>
        <taxon>Clostridia</taxon>
        <taxon>Eubacteriales</taxon>
        <taxon>Heliobacteriaceae</taxon>
        <taxon>Heliorestis</taxon>
    </lineage>
</organism>
<dbReference type="FunFam" id="1.10.1040.10:FF:000017">
    <property type="entry name" value="2-dehydropantoate 2-reductase"/>
    <property type="match status" value="1"/>
</dbReference>
<dbReference type="Gene3D" id="3.40.50.720">
    <property type="entry name" value="NAD(P)-binding Rossmann-like Domain"/>
    <property type="match status" value="1"/>
</dbReference>
<dbReference type="Pfam" id="PF08546">
    <property type="entry name" value="ApbA_C"/>
    <property type="match status" value="1"/>
</dbReference>
<evidence type="ECO:0000256" key="3">
    <source>
        <dbReference type="ARBA" id="ARBA00023002"/>
    </source>
</evidence>
<feature type="domain" description="Ketopantoate reductase C-terminal" evidence="6">
    <location>
        <begin position="181"/>
        <end position="308"/>
    </location>
</feature>